<dbReference type="PANTHER" id="PTHR12661">
    <property type="entry name" value="PETER PAN-RELATED"/>
    <property type="match status" value="1"/>
</dbReference>
<reference evidence="2" key="2">
    <citation type="submission" date="2021-03" db="UniProtKB">
        <authorList>
            <consortium name="EnsemblPlants"/>
        </authorList>
    </citation>
    <scope>IDENTIFICATION</scope>
</reference>
<name>A0A803N653_CHEQI</name>
<feature type="compositionally biased region" description="Basic and acidic residues" evidence="1">
    <location>
        <begin position="390"/>
        <end position="413"/>
    </location>
</feature>
<accession>A0A803N653</accession>
<dbReference type="GO" id="GO:0030687">
    <property type="term" value="C:preribosome, large subunit precursor"/>
    <property type="evidence" value="ECO:0007669"/>
    <property type="project" value="TreeGrafter"/>
</dbReference>
<dbReference type="EnsemblPlants" id="AUR62041116-RA">
    <property type="protein sequence ID" value="AUR62041116-RA:cds"/>
    <property type="gene ID" value="AUR62041116"/>
</dbReference>
<evidence type="ECO:0000313" key="2">
    <source>
        <dbReference type="EnsemblPlants" id="AUR62041116-RA:cds"/>
    </source>
</evidence>
<dbReference type="GO" id="GO:0000027">
    <property type="term" value="P:ribosomal large subunit assembly"/>
    <property type="evidence" value="ECO:0007669"/>
    <property type="project" value="TreeGrafter"/>
</dbReference>
<evidence type="ECO:0000313" key="3">
    <source>
        <dbReference type="Proteomes" id="UP000596660"/>
    </source>
</evidence>
<dbReference type="AlphaFoldDB" id="A0A803N653"/>
<dbReference type="GO" id="GO:0019843">
    <property type="term" value="F:rRNA binding"/>
    <property type="evidence" value="ECO:0007669"/>
    <property type="project" value="TreeGrafter"/>
</dbReference>
<feature type="compositionally biased region" description="Acidic residues" evidence="1">
    <location>
        <begin position="440"/>
        <end position="547"/>
    </location>
</feature>
<keyword evidence="3" id="KW-1185">Reference proteome</keyword>
<dbReference type="PANTHER" id="PTHR12661:SF5">
    <property type="entry name" value="SUPPRESSOR OF SWI4 1 HOMOLOG"/>
    <property type="match status" value="1"/>
</dbReference>
<proteinExistence type="predicted"/>
<reference evidence="2" key="1">
    <citation type="journal article" date="2017" name="Nature">
        <title>The genome of Chenopodium quinoa.</title>
        <authorList>
            <person name="Jarvis D.E."/>
            <person name="Ho Y.S."/>
            <person name="Lightfoot D.J."/>
            <person name="Schmoeckel S.M."/>
            <person name="Li B."/>
            <person name="Borm T.J.A."/>
            <person name="Ohyanagi H."/>
            <person name="Mineta K."/>
            <person name="Michell C.T."/>
            <person name="Saber N."/>
            <person name="Kharbatia N.M."/>
            <person name="Rupper R.R."/>
            <person name="Sharp A.R."/>
            <person name="Dally N."/>
            <person name="Boughton B.A."/>
            <person name="Woo Y.H."/>
            <person name="Gao G."/>
            <person name="Schijlen E.G.W.M."/>
            <person name="Guo X."/>
            <person name="Momin A.A."/>
            <person name="Negrao S."/>
            <person name="Al-Babili S."/>
            <person name="Gehring C."/>
            <person name="Roessner U."/>
            <person name="Jung C."/>
            <person name="Murphy K."/>
            <person name="Arold S.T."/>
            <person name="Gojobori T."/>
            <person name="van der Linden C.G."/>
            <person name="van Loo E.N."/>
            <person name="Jellen E.N."/>
            <person name="Maughan P.J."/>
            <person name="Tester M."/>
        </authorList>
    </citation>
    <scope>NUCLEOTIDE SEQUENCE [LARGE SCALE GENOMIC DNA]</scope>
    <source>
        <strain evidence="2">cv. PI 614886</strain>
    </source>
</reference>
<organism evidence="2 3">
    <name type="scientific">Chenopodium quinoa</name>
    <name type="common">Quinoa</name>
    <dbReference type="NCBI Taxonomy" id="63459"/>
    <lineage>
        <taxon>Eukaryota</taxon>
        <taxon>Viridiplantae</taxon>
        <taxon>Streptophyta</taxon>
        <taxon>Embryophyta</taxon>
        <taxon>Tracheophyta</taxon>
        <taxon>Spermatophyta</taxon>
        <taxon>Magnoliopsida</taxon>
        <taxon>eudicotyledons</taxon>
        <taxon>Gunneridae</taxon>
        <taxon>Pentapetalae</taxon>
        <taxon>Caryophyllales</taxon>
        <taxon>Chenopodiaceae</taxon>
        <taxon>Chenopodioideae</taxon>
        <taxon>Atripliceae</taxon>
        <taxon>Chenopodium</taxon>
    </lineage>
</organism>
<feature type="region of interest" description="Disordered" evidence="1">
    <location>
        <begin position="27"/>
        <end position="114"/>
    </location>
</feature>
<feature type="compositionally biased region" description="Basic residues" evidence="1">
    <location>
        <begin position="79"/>
        <end position="88"/>
    </location>
</feature>
<sequence>MAMQPEYVVGKTNESAAATLVVDLTGDKEMAMNKQPGGASQQGRKNKRPQEIHSPQVVPFDKSSSSKIDDNVSATTDKPKRKPGRPKMKASTEGDAEAEEVQKRPRGIPRVSEGNKNYPIVRAYPKDVQVAIKAMTEGRKNCPQQVHGTSVENKDFLKHFVLCVLGNVLCTTTSNNISPSLCWLLKDKYINEAKRYNWSKYILDWMVKYGGSDPAKGFKGSPLVLVVDGRGMMWDKSVPRLGAWEQWCVNAAIAADKGTDGKFGAAEVVRDVVYGKAYPIGESFESPEWLRDCSSGSELSDSEIKKLRETRVDNIRKRPPKKGKAKEVNSKNKGHNEGQGLPQKGISVGKKRSKAASSSRDEQAKRQKKGGKLGKKRRNEDEDEDDPEELSAKLGDKRKISKSKSDSDKEEKLKPRKSTNYTKKRRVLERAAKKKKYESDDNESDKDTNGEDDDDESTEGEDGPDGDNETDGDDEPEGDDEPAEEDEPEDDDEPAEEDEPDGDDGPSEDDTPVGEDPEEDEPDGEDGPSEDDSPDGEVGPQDEEDEGERIADPHQDLDRPQSKKRPSMSPTARRLAENILQKKGDESLRNSVMFKFGTLTVTRGIIYDSFKKNGSISELIMEAFGKLLNEFTGGDPKNGRHVYVMPATYVDEAIKKLSAQGDVGDIVNRCVKDIALDTAVCDRLENHKRLEFAEGVFSSIVTKIPSKLELYEVSNFSKLPKEKKAHDSGMLCLLFLYNIFTDVNDWMHGHEELYRKVLCTNILLADLNELSKELADTMKDV</sequence>
<dbReference type="Proteomes" id="UP000596660">
    <property type="component" value="Unplaced"/>
</dbReference>
<feature type="compositionally biased region" description="Basic residues" evidence="1">
    <location>
        <begin position="414"/>
        <end position="436"/>
    </location>
</feature>
<protein>
    <submittedName>
        <fullName evidence="2">Uncharacterized protein</fullName>
    </submittedName>
</protein>
<feature type="compositionally biased region" description="Basic residues" evidence="1">
    <location>
        <begin position="366"/>
        <end position="377"/>
    </location>
</feature>
<dbReference type="Gramene" id="AUR62041116-RA">
    <property type="protein sequence ID" value="AUR62041116-RA:cds"/>
    <property type="gene ID" value="AUR62041116"/>
</dbReference>
<feature type="compositionally biased region" description="Polar residues" evidence="1">
    <location>
        <begin position="62"/>
        <end position="76"/>
    </location>
</feature>
<feature type="region of interest" description="Disordered" evidence="1">
    <location>
        <begin position="310"/>
        <end position="573"/>
    </location>
</feature>
<evidence type="ECO:0000256" key="1">
    <source>
        <dbReference type="SAM" id="MobiDB-lite"/>
    </source>
</evidence>
<dbReference type="InterPro" id="IPR045112">
    <property type="entry name" value="PPAN-like"/>
</dbReference>
<feature type="compositionally biased region" description="Basic and acidic residues" evidence="1">
    <location>
        <begin position="548"/>
        <end position="561"/>
    </location>
</feature>
<feature type="compositionally biased region" description="Basic and acidic residues" evidence="1">
    <location>
        <begin position="325"/>
        <end position="336"/>
    </location>
</feature>